<dbReference type="EMBL" id="CM042009">
    <property type="protein sequence ID" value="KAI3788167.1"/>
    <property type="molecule type" value="Genomic_DNA"/>
</dbReference>
<evidence type="ECO:0000313" key="2">
    <source>
        <dbReference type="Proteomes" id="UP001055811"/>
    </source>
</evidence>
<evidence type="ECO:0000313" key="1">
    <source>
        <dbReference type="EMBL" id="KAI3788167.1"/>
    </source>
</evidence>
<comment type="caution">
    <text evidence="1">The sequence shown here is derived from an EMBL/GenBank/DDBJ whole genome shotgun (WGS) entry which is preliminary data.</text>
</comment>
<proteinExistence type="predicted"/>
<name>A0ACB9GXI2_CICIN</name>
<sequence>MVAATAAAADVSQSSSELLSPALIELIWNSRCRLLSRSAFSSRSTTTSALPSHVSPLTAKFFAVATYLLGSVDFWASDNLLSDPIPQRLRLDVTQTIDFTVVG</sequence>
<protein>
    <submittedName>
        <fullName evidence="1">Uncharacterized protein</fullName>
    </submittedName>
</protein>
<dbReference type="Proteomes" id="UP001055811">
    <property type="component" value="Linkage Group LG01"/>
</dbReference>
<reference evidence="1 2" key="2">
    <citation type="journal article" date="2022" name="Mol. Ecol. Resour.">
        <title>The genomes of chicory, endive, great burdock and yacon provide insights into Asteraceae paleo-polyploidization history and plant inulin production.</title>
        <authorList>
            <person name="Fan W."/>
            <person name="Wang S."/>
            <person name="Wang H."/>
            <person name="Wang A."/>
            <person name="Jiang F."/>
            <person name="Liu H."/>
            <person name="Zhao H."/>
            <person name="Xu D."/>
            <person name="Zhang Y."/>
        </authorList>
    </citation>
    <scope>NUCLEOTIDE SEQUENCE [LARGE SCALE GENOMIC DNA]</scope>
    <source>
        <strain evidence="2">cv. Punajuju</strain>
        <tissue evidence="1">Leaves</tissue>
    </source>
</reference>
<gene>
    <name evidence="1" type="ORF">L2E82_00878</name>
</gene>
<keyword evidence="2" id="KW-1185">Reference proteome</keyword>
<reference evidence="2" key="1">
    <citation type="journal article" date="2022" name="Mol. Ecol. Resour.">
        <title>The genomes of chicory, endive, great burdock and yacon provide insights into Asteraceae palaeo-polyploidization history and plant inulin production.</title>
        <authorList>
            <person name="Fan W."/>
            <person name="Wang S."/>
            <person name="Wang H."/>
            <person name="Wang A."/>
            <person name="Jiang F."/>
            <person name="Liu H."/>
            <person name="Zhao H."/>
            <person name="Xu D."/>
            <person name="Zhang Y."/>
        </authorList>
    </citation>
    <scope>NUCLEOTIDE SEQUENCE [LARGE SCALE GENOMIC DNA]</scope>
    <source>
        <strain evidence="2">cv. Punajuju</strain>
    </source>
</reference>
<accession>A0ACB9GXI2</accession>
<organism evidence="1 2">
    <name type="scientific">Cichorium intybus</name>
    <name type="common">Chicory</name>
    <dbReference type="NCBI Taxonomy" id="13427"/>
    <lineage>
        <taxon>Eukaryota</taxon>
        <taxon>Viridiplantae</taxon>
        <taxon>Streptophyta</taxon>
        <taxon>Embryophyta</taxon>
        <taxon>Tracheophyta</taxon>
        <taxon>Spermatophyta</taxon>
        <taxon>Magnoliopsida</taxon>
        <taxon>eudicotyledons</taxon>
        <taxon>Gunneridae</taxon>
        <taxon>Pentapetalae</taxon>
        <taxon>asterids</taxon>
        <taxon>campanulids</taxon>
        <taxon>Asterales</taxon>
        <taxon>Asteraceae</taxon>
        <taxon>Cichorioideae</taxon>
        <taxon>Cichorieae</taxon>
        <taxon>Cichoriinae</taxon>
        <taxon>Cichorium</taxon>
    </lineage>
</organism>